<dbReference type="Proteomes" id="UP000095230">
    <property type="component" value="Unassembled WGS sequence"/>
</dbReference>
<dbReference type="InterPro" id="IPR014991">
    <property type="entry name" value="DUF1840"/>
</dbReference>
<dbReference type="STRING" id="23.BEL05_18625"/>
<organism evidence="2 3">
    <name type="scientific">Shewanella colwelliana</name>
    <name type="common">Alteromonas colwelliana</name>
    <dbReference type="NCBI Taxonomy" id="23"/>
    <lineage>
        <taxon>Bacteria</taxon>
        <taxon>Pseudomonadati</taxon>
        <taxon>Pseudomonadota</taxon>
        <taxon>Gammaproteobacteria</taxon>
        <taxon>Alteromonadales</taxon>
        <taxon>Shewanellaceae</taxon>
        <taxon>Shewanella</taxon>
    </lineage>
</organism>
<dbReference type="EMBL" id="MCBT01000049">
    <property type="protein sequence ID" value="OEG71980.1"/>
    <property type="molecule type" value="Genomic_DNA"/>
</dbReference>
<accession>A0A1E5IN62</accession>
<dbReference type="RefSeq" id="WP_028764309.1">
    <property type="nucleotide sequence ID" value="NZ_BPEU01000010.1"/>
</dbReference>
<keyword evidence="4" id="KW-1185">Reference proteome</keyword>
<dbReference type="Pfam" id="PF08895">
    <property type="entry name" value="DUF1840"/>
    <property type="match status" value="1"/>
</dbReference>
<evidence type="ECO:0000313" key="2">
    <source>
        <dbReference type="EMBL" id="OEG71980.1"/>
    </source>
</evidence>
<dbReference type="AlphaFoldDB" id="A0A1E5IN62"/>
<evidence type="ECO:0000313" key="1">
    <source>
        <dbReference type="EMBL" id="GIU40090.1"/>
    </source>
</evidence>
<reference evidence="1 4" key="2">
    <citation type="submission" date="2021-05" db="EMBL/GenBank/DDBJ databases">
        <title>Molecular characterization for Shewanella algae harboring chromosomal blaOXA-55-like strains isolated from clinical and environment sample.</title>
        <authorList>
            <person name="Ohama Y."/>
            <person name="Aoki K."/>
            <person name="Harada S."/>
            <person name="Moriya K."/>
            <person name="Ishii Y."/>
            <person name="Tateda K."/>
        </authorList>
    </citation>
    <scope>NUCLEOTIDE SEQUENCE [LARGE SCALE GENOMIC DNA]</scope>
    <source>
        <strain evidence="1 4">MBTL60-118</strain>
    </source>
</reference>
<proteinExistence type="predicted"/>
<comment type="caution">
    <text evidence="2">The sequence shown here is derived from an EMBL/GenBank/DDBJ whole genome shotgun (WGS) entry which is preliminary data.</text>
</comment>
<evidence type="ECO:0000313" key="4">
    <source>
        <dbReference type="Proteomes" id="UP000773469"/>
    </source>
</evidence>
<dbReference type="Proteomes" id="UP000773469">
    <property type="component" value="Unassembled WGS sequence"/>
</dbReference>
<reference evidence="2 3" key="1">
    <citation type="submission" date="2016-07" db="EMBL/GenBank/DDBJ databases">
        <title>Whole-genome of two Shewanella species isolated from a digestive organ of sea cucumber Apostichopus japonicus Selenka 1867.</title>
        <authorList>
            <person name="Hong H.-H."/>
            <person name="Choi H."/>
            <person name="Cheon S."/>
            <person name="Oh J.-S."/>
            <person name="Lee H.-G."/>
            <person name="Park C."/>
        </authorList>
    </citation>
    <scope>NUCLEOTIDE SEQUENCE [LARGE SCALE GENOMIC DNA]</scope>
    <source>
        <strain evidence="2 3">CSB03KR</strain>
    </source>
</reference>
<dbReference type="OrthoDB" id="5625523at2"/>
<evidence type="ECO:0008006" key="5">
    <source>
        <dbReference type="Google" id="ProtNLM"/>
    </source>
</evidence>
<dbReference type="EMBL" id="BPEU01000010">
    <property type="protein sequence ID" value="GIU40090.1"/>
    <property type="molecule type" value="Genomic_DNA"/>
</dbReference>
<protein>
    <recommendedName>
        <fullName evidence="5">DUF1840 domain-containing protein</fullName>
    </recommendedName>
</protein>
<gene>
    <name evidence="2" type="ORF">BEL05_18625</name>
    <name evidence="1" type="ORF">TUM3794_17180</name>
</gene>
<name>A0A1E5IN62_SHECO</name>
<evidence type="ECO:0000313" key="3">
    <source>
        <dbReference type="Proteomes" id="UP000095230"/>
    </source>
</evidence>
<sequence>MLVTFKTKYYSEITLFGHIATHLLNIMGHSGTVPGAFRPEELPAALQKLMIAVDDKTNMTTDTTIDDDNDDEHDVSLRSRALPVIALLQSAIDANVNVMWE</sequence>